<dbReference type="EMBL" id="MWML01000036">
    <property type="protein sequence ID" value="TCG08379.1"/>
    <property type="molecule type" value="Genomic_DNA"/>
</dbReference>
<evidence type="ECO:0000313" key="1">
    <source>
        <dbReference type="EMBL" id="TCG08379.1"/>
    </source>
</evidence>
<evidence type="ECO:0008006" key="3">
    <source>
        <dbReference type="Google" id="ProtNLM"/>
    </source>
</evidence>
<evidence type="ECO:0000313" key="2">
    <source>
        <dbReference type="Proteomes" id="UP000294200"/>
    </source>
</evidence>
<sequence>MPILSKADILGANDLQIETVDVPEWGGSVIVRAMTGAQRDAYDAALLRRNDEGKLEVDTLNMRAKLVMWTVVDESGALLFTPDELDALAAKSAGAIERIAEAAARLNGLHRSAVADAAKNSASDPADSSSSV</sequence>
<comment type="caution">
    <text evidence="1">The sequence shown here is derived from an EMBL/GenBank/DDBJ whole genome shotgun (WGS) entry which is preliminary data.</text>
</comment>
<dbReference type="Gene3D" id="3.30.2220.20">
    <property type="entry name" value="Phage tail assembly chaperone gp13-like"/>
    <property type="match status" value="1"/>
</dbReference>
<dbReference type="InterPro" id="IPR038556">
    <property type="entry name" value="TAC_Gp13-like_sf"/>
</dbReference>
<dbReference type="AlphaFoldDB" id="A0A4R0XM65"/>
<reference evidence="1 2" key="1">
    <citation type="submission" date="2017-02" db="EMBL/GenBank/DDBJ databases">
        <title>Paraburkholderia sophoroidis sp. nov. and Paraburkholderia steynii sp. nov. rhizobial symbionts of the fynbos legume Hypocalyptus sophoroides.</title>
        <authorList>
            <person name="Steenkamp E.T."/>
            <person name="Beukes C.W."/>
            <person name="Van Zyl E."/>
            <person name="Avontuur J."/>
            <person name="Chan W.Y."/>
            <person name="Hassen A."/>
            <person name="Palmer M."/>
            <person name="Mthombeni L."/>
            <person name="Phalane F."/>
            <person name="Sereme K."/>
            <person name="Venter S.N."/>
        </authorList>
    </citation>
    <scope>NUCLEOTIDE SEQUENCE [LARGE SCALE GENOMIC DNA]</scope>
    <source>
        <strain evidence="1 2">HC1.1ba</strain>
    </source>
</reference>
<dbReference type="Proteomes" id="UP000294200">
    <property type="component" value="Unassembled WGS sequence"/>
</dbReference>
<proteinExistence type="predicted"/>
<protein>
    <recommendedName>
        <fullName evidence="3">Phage tail protein</fullName>
    </recommendedName>
</protein>
<organism evidence="1 2">
    <name type="scientific">Paraburkholderia steynii</name>
    <dbReference type="NCBI Taxonomy" id="1245441"/>
    <lineage>
        <taxon>Bacteria</taxon>
        <taxon>Pseudomonadati</taxon>
        <taxon>Pseudomonadota</taxon>
        <taxon>Betaproteobacteria</taxon>
        <taxon>Burkholderiales</taxon>
        <taxon>Burkholderiaceae</taxon>
        <taxon>Paraburkholderia</taxon>
    </lineage>
</organism>
<keyword evidence="2" id="KW-1185">Reference proteome</keyword>
<gene>
    <name evidence="1" type="ORF">BZM27_12660</name>
</gene>
<accession>A0A4R0XM65</accession>
<name>A0A4R0XM65_9BURK</name>